<feature type="compositionally biased region" description="Basic and acidic residues" evidence="1">
    <location>
        <begin position="29"/>
        <end position="66"/>
    </location>
</feature>
<evidence type="ECO:0000313" key="2">
    <source>
        <dbReference type="EMBL" id="KAA3456892.1"/>
    </source>
</evidence>
<feature type="compositionally biased region" description="Basic and acidic residues" evidence="1">
    <location>
        <begin position="76"/>
        <end position="86"/>
    </location>
</feature>
<keyword evidence="3" id="KW-1185">Reference proteome</keyword>
<dbReference type="Proteomes" id="UP000325315">
    <property type="component" value="Unassembled WGS sequence"/>
</dbReference>
<evidence type="ECO:0000256" key="1">
    <source>
        <dbReference type="SAM" id="MobiDB-lite"/>
    </source>
</evidence>
<proteinExistence type="predicted"/>
<organism evidence="2 3">
    <name type="scientific">Gossypium australe</name>
    <dbReference type="NCBI Taxonomy" id="47621"/>
    <lineage>
        <taxon>Eukaryota</taxon>
        <taxon>Viridiplantae</taxon>
        <taxon>Streptophyta</taxon>
        <taxon>Embryophyta</taxon>
        <taxon>Tracheophyta</taxon>
        <taxon>Spermatophyta</taxon>
        <taxon>Magnoliopsida</taxon>
        <taxon>eudicotyledons</taxon>
        <taxon>Gunneridae</taxon>
        <taxon>Pentapetalae</taxon>
        <taxon>rosids</taxon>
        <taxon>malvids</taxon>
        <taxon>Malvales</taxon>
        <taxon>Malvaceae</taxon>
        <taxon>Malvoideae</taxon>
        <taxon>Gossypium</taxon>
    </lineage>
</organism>
<name>A0A5B6UL52_9ROSI</name>
<evidence type="ECO:0000313" key="3">
    <source>
        <dbReference type="Proteomes" id="UP000325315"/>
    </source>
</evidence>
<protein>
    <submittedName>
        <fullName evidence="2">Uncharacterized protein</fullName>
    </submittedName>
</protein>
<feature type="region of interest" description="Disordered" evidence="1">
    <location>
        <begin position="1"/>
        <end position="100"/>
    </location>
</feature>
<feature type="compositionally biased region" description="Polar residues" evidence="1">
    <location>
        <begin position="12"/>
        <end position="28"/>
    </location>
</feature>
<sequence>MMGKNTVLGPLSPQQVTEDQQRLRQSMETSKEKIKNLKEKKEKKLSENNLRVEENESEEKGKEKEKKKEKKKKSEKNKSEKESERKKRDKKKCVSSPKELHLKYLPEERRFVMQENDPKIHMTKGKHGLISKNSMLNLSKFEEIGKDNEFGEQIYENEFITFTRVELIAWKRS</sequence>
<dbReference type="AlphaFoldDB" id="A0A5B6UL52"/>
<comment type="caution">
    <text evidence="2">The sequence shown here is derived from an EMBL/GenBank/DDBJ whole genome shotgun (WGS) entry which is preliminary data.</text>
</comment>
<reference evidence="3" key="1">
    <citation type="journal article" date="2019" name="Plant Biotechnol. J.">
        <title>Genome sequencing of the Australian wild diploid species Gossypium australe highlights disease resistance and delayed gland morphogenesis.</title>
        <authorList>
            <person name="Cai Y."/>
            <person name="Cai X."/>
            <person name="Wang Q."/>
            <person name="Wang P."/>
            <person name="Zhang Y."/>
            <person name="Cai C."/>
            <person name="Xu Y."/>
            <person name="Wang K."/>
            <person name="Zhou Z."/>
            <person name="Wang C."/>
            <person name="Geng S."/>
            <person name="Li B."/>
            <person name="Dong Q."/>
            <person name="Hou Y."/>
            <person name="Wang H."/>
            <person name="Ai P."/>
            <person name="Liu Z."/>
            <person name="Yi F."/>
            <person name="Sun M."/>
            <person name="An G."/>
            <person name="Cheng J."/>
            <person name="Zhang Y."/>
            <person name="Shi Q."/>
            <person name="Xie Y."/>
            <person name="Shi X."/>
            <person name="Chang Y."/>
            <person name="Huang F."/>
            <person name="Chen Y."/>
            <person name="Hong S."/>
            <person name="Mi L."/>
            <person name="Sun Q."/>
            <person name="Zhang L."/>
            <person name="Zhou B."/>
            <person name="Peng R."/>
            <person name="Zhang X."/>
            <person name="Liu F."/>
        </authorList>
    </citation>
    <scope>NUCLEOTIDE SEQUENCE [LARGE SCALE GENOMIC DNA]</scope>
    <source>
        <strain evidence="3">cv. PA1801</strain>
    </source>
</reference>
<gene>
    <name evidence="2" type="ORF">EPI10_003635</name>
</gene>
<dbReference type="EMBL" id="SMMG02000011">
    <property type="protein sequence ID" value="KAA3456892.1"/>
    <property type="molecule type" value="Genomic_DNA"/>
</dbReference>
<accession>A0A5B6UL52</accession>